<dbReference type="InterPro" id="IPR011050">
    <property type="entry name" value="Pectin_lyase_fold/virulence"/>
</dbReference>
<protein>
    <recommendedName>
        <fullName evidence="5">Bacterial Ig-like domain-containing protein</fullName>
    </recommendedName>
</protein>
<evidence type="ECO:0000256" key="4">
    <source>
        <dbReference type="SAM" id="MobiDB-lite"/>
    </source>
</evidence>
<dbReference type="NCBIfam" id="TIGR02601">
    <property type="entry name" value="autotrns_rpt"/>
    <property type="match status" value="1"/>
</dbReference>
<evidence type="ECO:0000256" key="3">
    <source>
        <dbReference type="ARBA" id="ARBA00023180"/>
    </source>
</evidence>
<dbReference type="Pfam" id="PF19077">
    <property type="entry name" value="Big_13"/>
    <property type="match status" value="2"/>
</dbReference>
<dbReference type="InterPro" id="IPR012334">
    <property type="entry name" value="Pectin_lyas_fold"/>
</dbReference>
<keyword evidence="7" id="KW-1185">Reference proteome</keyword>
<evidence type="ECO:0000259" key="5">
    <source>
        <dbReference type="Pfam" id="PF19077"/>
    </source>
</evidence>
<evidence type="ECO:0000256" key="2">
    <source>
        <dbReference type="ARBA" id="ARBA00022729"/>
    </source>
</evidence>
<dbReference type="InterPro" id="IPR013425">
    <property type="entry name" value="Autotrns_rpt"/>
</dbReference>
<evidence type="ECO:0000256" key="1">
    <source>
        <dbReference type="ARBA" id="ARBA00022723"/>
    </source>
</evidence>
<dbReference type="InterPro" id="IPR052063">
    <property type="entry name" value="Polysaccharide_Lyase_1"/>
</dbReference>
<dbReference type="GO" id="GO:0046872">
    <property type="term" value="F:metal ion binding"/>
    <property type="evidence" value="ECO:0007669"/>
    <property type="project" value="UniProtKB-KW"/>
</dbReference>
<dbReference type="Gene3D" id="2.160.20.10">
    <property type="entry name" value="Single-stranded right-handed beta-helix, Pectin lyase-like"/>
    <property type="match status" value="1"/>
</dbReference>
<dbReference type="Gene3D" id="2.60.40.10">
    <property type="entry name" value="Immunoglobulins"/>
    <property type="match status" value="3"/>
</dbReference>
<feature type="region of interest" description="Disordered" evidence="4">
    <location>
        <begin position="1"/>
        <end position="21"/>
    </location>
</feature>
<sequence>MAALFPSFVSPASPEKTNPDPHLSATLSMHHRIVPPTLRRALLAALALTAGTASTFAIPAFPGAEGFGANSLGGRGGTVYRVTNLNDSGAGSFRDAVSVANRTVVFDVGGIIRINSAVVVKSNITIAGQTAPGGGITIYGNRVSFSDANNTICRYIRIREGINGDSGTDAVGIASGRDMIFDHVSASWGRDETFSISGGSVANITLQDCIVGQGLLVHSAGGLVQTGGGVSIFRTLYIDNWMRNPKIKGVNDYQNNVVYNWGSGGGYIPAGDSAGDTFANMIGNYYVGGFDSGVGTSPFKTGNENYRLYHANNREDLDLDGTLDGTTVTDASFPTLQLVNTPFAYPAPLILLTPEQSLQHIATYAGASLVRDSVDTNMITELLSYGTLGKQIYNESEVGGVGTVAPAPTAVIDTDNDGMPDWWEQAAGTNAALADNNGDIDGDGYTNIENYINSLANVGVPLLAISGVATDTGVSSADEITSDGSLVINGVAPAGATVQVSRIDTGVIGSVVADSSGNWSFDYTSVVLPQRYYGFKAALDFGGGSFSLPTPTLIVNVDNTAPATPVITSLVTSPSYTFTGTAEIFSTVSVELVGVGIVATATADGVGNWSASYVGAPLPPGAYDFTATATDLAGNTGAASGLYSVNTALSSPVFTGISTDSGLSATDQITNDTTLNFTGTAPASSTIAITRVGTGVIGSATANGSGVWNFNYSGTTLASGQYTFTATAASGGSSSPASAPFLVTVDTARPTIPSIVRYNPATSATTSSTIVFRVNMDEPVINVDATDFALTKSPTSLGGTISSVVQVTPSVYDVTITGASGDGTIRLDRLASANITDYAGNVSNTAYTGGSLYTIRLAGSGVWTNTDSGGLWSDSANWEAGVIASGSGTTADFATRDIDENVVAQLDSPRTVGRVVFGDADFTTSGTWTLANNGSAANILTLAGTAPTIQVNAATTPTGDTADVPAASAYPSTLDVVLAGSGGLTKTGVGTLQITKPATITGPLTITKGIVQIGEGGSYTPDSVSIAVSQQLRVAGGSFSTPGNVTMVSGTGVGVVVSGGTASFQKIIPSNARNGMVKVTGGTMTATDISFQRSGDAANMFGVGLVIQGGESTVGTVGLGTGNSWGAMSVEGGKITVTGELNVGFQATSARGGQLRVLGGELNITDPATGLILSRNPGSNVNNVGELTITGGTVNAARVLLGYNSTASAGSATIALTNGELNIGTGGIVRNGSGTFASNVNLNSGVLGALAPWSTTTQAINVLGTPAVFQIRAANAQGTPFDIALGANVAGAGGFAKTGAGKLTLSAATTFAGSLDVNDGTLAITGSLAAGGAVNVNSGALTGTGTINKAVVLNSGAVVSPGIGGSGTLTAASLTWNAGGTLAFDLGAVSDKLAISGALSRGTSGAYTFAFTPAAPAVIGTNYTLATFGSTDFAADDFSATGLGIAKGKFVVNAGSLVFTITSDGSGQLAYDAWAAGYVFPAGLEGPAADADGDGQGNLLEFILGQNPLSAGVENVKLVTIADDGADYPALRFTRRIARGDVGLEVRVTTALDFSSTLGAVELSAVNQGNGTELVTVRSAVSYAVQPKQFLRLEATLP</sequence>
<feature type="domain" description="Bacterial Ig-like" evidence="5">
    <location>
        <begin position="571"/>
        <end position="640"/>
    </location>
</feature>
<accession>A0A290Q4V1</accession>
<dbReference type="Pfam" id="PF12951">
    <property type="entry name" value="PATR"/>
    <property type="match status" value="2"/>
</dbReference>
<evidence type="ECO:0000313" key="7">
    <source>
        <dbReference type="Proteomes" id="UP000217265"/>
    </source>
</evidence>
<dbReference type="InterPro" id="IPR044016">
    <property type="entry name" value="Big_13"/>
</dbReference>
<reference evidence="6 7" key="1">
    <citation type="submission" date="2017-09" db="EMBL/GenBank/DDBJ databases">
        <title>Complete genome sequence of Verrucomicrobial strain HZ-65, isolated from freshwater.</title>
        <authorList>
            <person name="Choi A."/>
        </authorList>
    </citation>
    <scope>NUCLEOTIDE SEQUENCE [LARGE SCALE GENOMIC DNA]</scope>
    <source>
        <strain evidence="6 7">HZ-65</strain>
    </source>
</reference>
<dbReference type="Proteomes" id="UP000217265">
    <property type="component" value="Chromosome"/>
</dbReference>
<dbReference type="InterPro" id="IPR013783">
    <property type="entry name" value="Ig-like_fold"/>
</dbReference>
<organism evidence="6 7">
    <name type="scientific">Nibricoccus aquaticus</name>
    <dbReference type="NCBI Taxonomy" id="2576891"/>
    <lineage>
        <taxon>Bacteria</taxon>
        <taxon>Pseudomonadati</taxon>
        <taxon>Verrucomicrobiota</taxon>
        <taxon>Opitutia</taxon>
        <taxon>Opitutales</taxon>
        <taxon>Opitutaceae</taxon>
        <taxon>Nibricoccus</taxon>
    </lineage>
</organism>
<dbReference type="KEGG" id="vbh:CMV30_05515"/>
<dbReference type="PANTHER" id="PTHR42970">
    <property type="entry name" value="PECTATE LYASE C-RELATED"/>
    <property type="match status" value="1"/>
</dbReference>
<name>A0A290Q4V1_9BACT</name>
<dbReference type="EMBL" id="CP023344">
    <property type="protein sequence ID" value="ATC63453.1"/>
    <property type="molecule type" value="Genomic_DNA"/>
</dbReference>
<proteinExistence type="predicted"/>
<dbReference type="SUPFAM" id="SSF51126">
    <property type="entry name" value="Pectin lyase-like"/>
    <property type="match status" value="2"/>
</dbReference>
<keyword evidence="3" id="KW-0325">Glycoprotein</keyword>
<dbReference type="PANTHER" id="PTHR42970:SF1">
    <property type="entry name" value="PECTATE LYASE C-RELATED"/>
    <property type="match status" value="1"/>
</dbReference>
<keyword evidence="2" id="KW-0732">Signal</keyword>
<keyword evidence="1" id="KW-0479">Metal-binding</keyword>
<gene>
    <name evidence="6" type="ORF">CMV30_05515</name>
</gene>
<evidence type="ECO:0000313" key="6">
    <source>
        <dbReference type="EMBL" id="ATC63453.1"/>
    </source>
</evidence>
<feature type="domain" description="Bacterial Ig-like" evidence="5">
    <location>
        <begin position="658"/>
        <end position="747"/>
    </location>
</feature>